<feature type="domain" description="C-type lectin" evidence="2">
    <location>
        <begin position="159"/>
        <end position="290"/>
    </location>
</feature>
<name>A0A7R8XEY3_9CRUS</name>
<protein>
    <recommendedName>
        <fullName evidence="2">C-type lectin domain-containing protein</fullName>
    </recommendedName>
</protein>
<accession>A0A7R8XEY3</accession>
<proteinExistence type="predicted"/>
<dbReference type="AlphaFoldDB" id="A0A7R8XEY3"/>
<dbReference type="OrthoDB" id="538816at2759"/>
<reference evidence="3" key="1">
    <citation type="submission" date="2020-11" db="EMBL/GenBank/DDBJ databases">
        <authorList>
            <person name="Tran Van P."/>
        </authorList>
    </citation>
    <scope>NUCLEOTIDE SEQUENCE</scope>
</reference>
<keyword evidence="1" id="KW-0732">Signal</keyword>
<evidence type="ECO:0000313" key="4">
    <source>
        <dbReference type="Proteomes" id="UP000677054"/>
    </source>
</evidence>
<dbReference type="Proteomes" id="UP000677054">
    <property type="component" value="Unassembled WGS sequence"/>
</dbReference>
<evidence type="ECO:0000259" key="2">
    <source>
        <dbReference type="PROSITE" id="PS50041"/>
    </source>
</evidence>
<feature type="signal peptide" evidence="1">
    <location>
        <begin position="1"/>
        <end position="18"/>
    </location>
</feature>
<dbReference type="InterPro" id="IPR016187">
    <property type="entry name" value="CTDL_fold"/>
</dbReference>
<dbReference type="PANTHER" id="PTHR22803">
    <property type="entry name" value="MANNOSE, PHOSPHOLIPASE, LECTIN RECEPTOR RELATED"/>
    <property type="match status" value="1"/>
</dbReference>
<evidence type="ECO:0000313" key="3">
    <source>
        <dbReference type="EMBL" id="CAD7248366.1"/>
    </source>
</evidence>
<dbReference type="SUPFAM" id="SSF56436">
    <property type="entry name" value="C-type lectin-like"/>
    <property type="match status" value="2"/>
</dbReference>
<feature type="domain" description="C-type lectin" evidence="2">
    <location>
        <begin position="39"/>
        <end position="146"/>
    </location>
</feature>
<dbReference type="EMBL" id="LR901333">
    <property type="protein sequence ID" value="CAD7248366.1"/>
    <property type="molecule type" value="Genomic_DNA"/>
</dbReference>
<dbReference type="PROSITE" id="PS50041">
    <property type="entry name" value="C_TYPE_LECTIN_2"/>
    <property type="match status" value="2"/>
</dbReference>
<dbReference type="SMART" id="SM00034">
    <property type="entry name" value="CLECT"/>
    <property type="match status" value="2"/>
</dbReference>
<dbReference type="CDD" id="cd00037">
    <property type="entry name" value="CLECT"/>
    <property type="match status" value="2"/>
</dbReference>
<gene>
    <name evidence="3" type="ORF">DSTB1V02_LOCUS8182</name>
</gene>
<dbReference type="InterPro" id="IPR050111">
    <property type="entry name" value="C-type_lectin/snaclec_domain"/>
</dbReference>
<keyword evidence="4" id="KW-1185">Reference proteome</keyword>
<dbReference type="InterPro" id="IPR001304">
    <property type="entry name" value="C-type_lectin-like"/>
</dbReference>
<dbReference type="Pfam" id="PF00059">
    <property type="entry name" value="Lectin_C"/>
    <property type="match status" value="2"/>
</dbReference>
<dbReference type="Gene3D" id="3.10.100.10">
    <property type="entry name" value="Mannose-Binding Protein A, subunit A"/>
    <property type="match status" value="2"/>
</dbReference>
<dbReference type="EMBL" id="CAJPEV010001816">
    <property type="protein sequence ID" value="CAG0894444.1"/>
    <property type="molecule type" value="Genomic_DNA"/>
</dbReference>
<dbReference type="PROSITE" id="PS51257">
    <property type="entry name" value="PROKAR_LIPOPROTEIN"/>
    <property type="match status" value="1"/>
</dbReference>
<sequence length="314" mass="34420">MRLFRAWVIGVLLPAVEMGSGGGNNNNSGSGCSDGWIPNGDFCFSFSKSTATWAEAKAQCEADGASLAKPADDDENRFFGNNVNFLWTWIAAVRNGNSFVNRDSVRASSYDNDDGNVTQGYFYPSFMYSRQWRNVDCNNQYGLICELSHTNSCIDIVAIGSKCYMPIQTLMLSWDVANFHCTRAGGILAKMDSAAKTAAFAVFRDTGRFSGIDPSKEPPIPLNLWIGAKRDSPGSPFKWTDGSELAFADWFPGYPDSSSGDCVAAFPSTWSTVGSLAENNVTRRFGFVCRRAKSRSALADFIAYLYQTVIGFFL</sequence>
<evidence type="ECO:0000256" key="1">
    <source>
        <dbReference type="SAM" id="SignalP"/>
    </source>
</evidence>
<dbReference type="InterPro" id="IPR016186">
    <property type="entry name" value="C-type_lectin-like/link_sf"/>
</dbReference>
<feature type="chain" id="PRO_5036209182" description="C-type lectin domain-containing protein" evidence="1">
    <location>
        <begin position="19"/>
        <end position="314"/>
    </location>
</feature>
<organism evidence="3">
    <name type="scientific">Darwinula stevensoni</name>
    <dbReference type="NCBI Taxonomy" id="69355"/>
    <lineage>
        <taxon>Eukaryota</taxon>
        <taxon>Metazoa</taxon>
        <taxon>Ecdysozoa</taxon>
        <taxon>Arthropoda</taxon>
        <taxon>Crustacea</taxon>
        <taxon>Oligostraca</taxon>
        <taxon>Ostracoda</taxon>
        <taxon>Podocopa</taxon>
        <taxon>Podocopida</taxon>
        <taxon>Darwinulocopina</taxon>
        <taxon>Darwinuloidea</taxon>
        <taxon>Darwinulidae</taxon>
        <taxon>Darwinula</taxon>
    </lineage>
</organism>